<comment type="caution">
    <text evidence="1">The sequence shown here is derived from an EMBL/GenBank/DDBJ whole genome shotgun (WGS) entry which is preliminary data.</text>
</comment>
<name>A0A4Z2HIB2_9TELE</name>
<dbReference type="EMBL" id="SRLO01000238">
    <property type="protein sequence ID" value="TNN65270.1"/>
    <property type="molecule type" value="Genomic_DNA"/>
</dbReference>
<dbReference type="AlphaFoldDB" id="A0A4Z2HIB2"/>
<accession>A0A4Z2HIB2</accession>
<proteinExistence type="predicted"/>
<keyword evidence="2" id="KW-1185">Reference proteome</keyword>
<sequence length="86" mass="9980">MEESRAVASATELQPLLLSVWHPALEVRRRARQQTDDNDHHRCGVRWDPECDPFVMPIFPYAPRQALGDSPLYLFKIKGLSNNKRH</sequence>
<evidence type="ECO:0000313" key="2">
    <source>
        <dbReference type="Proteomes" id="UP000314294"/>
    </source>
</evidence>
<organism evidence="1 2">
    <name type="scientific">Liparis tanakae</name>
    <name type="common">Tanaka's snailfish</name>
    <dbReference type="NCBI Taxonomy" id="230148"/>
    <lineage>
        <taxon>Eukaryota</taxon>
        <taxon>Metazoa</taxon>
        <taxon>Chordata</taxon>
        <taxon>Craniata</taxon>
        <taxon>Vertebrata</taxon>
        <taxon>Euteleostomi</taxon>
        <taxon>Actinopterygii</taxon>
        <taxon>Neopterygii</taxon>
        <taxon>Teleostei</taxon>
        <taxon>Neoteleostei</taxon>
        <taxon>Acanthomorphata</taxon>
        <taxon>Eupercaria</taxon>
        <taxon>Perciformes</taxon>
        <taxon>Cottioidei</taxon>
        <taxon>Cottales</taxon>
        <taxon>Liparidae</taxon>
        <taxon>Liparis</taxon>
    </lineage>
</organism>
<protein>
    <submittedName>
        <fullName evidence="1">Uncharacterized protein</fullName>
    </submittedName>
</protein>
<dbReference type="Proteomes" id="UP000314294">
    <property type="component" value="Unassembled WGS sequence"/>
</dbReference>
<gene>
    <name evidence="1" type="ORF">EYF80_024559</name>
</gene>
<evidence type="ECO:0000313" key="1">
    <source>
        <dbReference type="EMBL" id="TNN65270.1"/>
    </source>
</evidence>
<reference evidence="1 2" key="1">
    <citation type="submission" date="2019-03" db="EMBL/GenBank/DDBJ databases">
        <title>First draft genome of Liparis tanakae, snailfish: a comprehensive survey of snailfish specific genes.</title>
        <authorList>
            <person name="Kim W."/>
            <person name="Song I."/>
            <person name="Jeong J.-H."/>
            <person name="Kim D."/>
            <person name="Kim S."/>
            <person name="Ryu S."/>
            <person name="Song J.Y."/>
            <person name="Lee S.K."/>
        </authorList>
    </citation>
    <scope>NUCLEOTIDE SEQUENCE [LARGE SCALE GENOMIC DNA]</scope>
    <source>
        <tissue evidence="1">Muscle</tissue>
    </source>
</reference>